<dbReference type="InterPro" id="IPR013783">
    <property type="entry name" value="Ig-like_fold"/>
</dbReference>
<evidence type="ECO:0000256" key="1">
    <source>
        <dbReference type="ARBA" id="ARBA00022737"/>
    </source>
</evidence>
<dbReference type="Pfam" id="PF02494">
    <property type="entry name" value="HYR"/>
    <property type="match status" value="1"/>
</dbReference>
<organism evidence="3 4">
    <name type="scientific">Phaeodactylibacter xiamenensis</name>
    <dbReference type="NCBI Taxonomy" id="1524460"/>
    <lineage>
        <taxon>Bacteria</taxon>
        <taxon>Pseudomonadati</taxon>
        <taxon>Bacteroidota</taxon>
        <taxon>Saprospiria</taxon>
        <taxon>Saprospirales</taxon>
        <taxon>Haliscomenobacteraceae</taxon>
        <taxon>Phaeodactylibacter</taxon>
    </lineage>
</organism>
<feature type="domain" description="HYR" evidence="2">
    <location>
        <begin position="19"/>
        <end position="97"/>
    </location>
</feature>
<evidence type="ECO:0000313" key="4">
    <source>
        <dbReference type="Proteomes" id="UP000029736"/>
    </source>
</evidence>
<dbReference type="PANTHER" id="PTHR24273">
    <property type="entry name" value="FI04643P-RELATED"/>
    <property type="match status" value="1"/>
</dbReference>
<dbReference type="RefSeq" id="WP_044224083.1">
    <property type="nucleotide sequence ID" value="NZ_JPOS01000067.1"/>
</dbReference>
<keyword evidence="1" id="KW-0677">Repeat</keyword>
<protein>
    <recommendedName>
        <fullName evidence="2">HYR domain-containing protein</fullName>
    </recommendedName>
</protein>
<dbReference type="OrthoDB" id="9805017at2"/>
<dbReference type="PANTHER" id="PTHR24273:SF32">
    <property type="entry name" value="HYALIN"/>
    <property type="match status" value="1"/>
</dbReference>
<dbReference type="Proteomes" id="UP000029736">
    <property type="component" value="Unassembled WGS sequence"/>
</dbReference>
<name>A0A098S361_9BACT</name>
<gene>
    <name evidence="3" type="ORF">IX84_19280</name>
</gene>
<evidence type="ECO:0000259" key="2">
    <source>
        <dbReference type="Pfam" id="PF02494"/>
    </source>
</evidence>
<dbReference type="InterPro" id="IPR003410">
    <property type="entry name" value="HYR_dom"/>
</dbReference>
<dbReference type="AlphaFoldDB" id="A0A098S361"/>
<keyword evidence="4" id="KW-1185">Reference proteome</keyword>
<feature type="non-terminal residue" evidence="3">
    <location>
        <position position="1"/>
    </location>
</feature>
<reference evidence="3 4" key="1">
    <citation type="journal article" date="2014" name="Int. J. Syst. Evol. Microbiol.">
        <title>Phaeodactylibacter xiamenensis gen. nov., sp. nov., a member of the family Saprospiraceae isolated from the marine alga Phaeodactylum tricornutum.</title>
        <authorList>
            <person name="Chen Z.Jr."/>
            <person name="Lei X."/>
            <person name="Lai Q."/>
            <person name="Li Y."/>
            <person name="Zhang B."/>
            <person name="Zhang J."/>
            <person name="Zhang H."/>
            <person name="Yang L."/>
            <person name="Zheng W."/>
            <person name="Tian Y."/>
            <person name="Yu Z."/>
            <person name="Xu H.Jr."/>
            <person name="Zheng T."/>
        </authorList>
    </citation>
    <scope>NUCLEOTIDE SEQUENCE [LARGE SCALE GENOMIC DNA]</scope>
    <source>
        <strain evidence="3 4">KD52</strain>
    </source>
</reference>
<proteinExistence type="predicted"/>
<dbReference type="EMBL" id="JPOS01000067">
    <property type="protein sequence ID" value="KGE86774.1"/>
    <property type="molecule type" value="Genomic_DNA"/>
</dbReference>
<sequence length="229" mass="23164">DGSPNSGSGSCMAMVTVEDLLPPQAECTDVTVQLDENGTAFLPSFNVDGGSSDNCGTLDLALSQSSFDCTHLGENAVDMIVSDGSNNQDTCTATITVEDVISPVAVCQPFSVSLDSTGFASITADNVDGGSTDNCPGVSLMLNQSTFDCGDIGTNTVTLTVTDASNNSDACQATVTVTDDLPPQALCADISVALDSIGQAMITTDLIGGASTDNCGAPDLSLSQADFDC</sequence>
<evidence type="ECO:0000313" key="3">
    <source>
        <dbReference type="EMBL" id="KGE86774.1"/>
    </source>
</evidence>
<comment type="caution">
    <text evidence="3">The sequence shown here is derived from an EMBL/GenBank/DDBJ whole genome shotgun (WGS) entry which is preliminary data.</text>
</comment>
<dbReference type="Gene3D" id="2.60.40.10">
    <property type="entry name" value="Immunoglobulins"/>
    <property type="match status" value="1"/>
</dbReference>
<feature type="non-terminal residue" evidence="3">
    <location>
        <position position="229"/>
    </location>
</feature>
<dbReference type="STRING" id="1524460.IX84_19280"/>
<accession>A0A098S361</accession>